<evidence type="ECO:0000313" key="1">
    <source>
        <dbReference type="EMBL" id="GAB0058926.1"/>
    </source>
</evidence>
<dbReference type="EMBL" id="BAAFGK010000005">
    <property type="protein sequence ID" value="GAB0058926.1"/>
    <property type="molecule type" value="Genomic_DNA"/>
</dbReference>
<protein>
    <submittedName>
        <fullName evidence="1">Uncharacterized protein</fullName>
    </submittedName>
</protein>
<dbReference type="RefSeq" id="WP_420906643.1">
    <property type="nucleotide sequence ID" value="NZ_BAAFGK010000005.1"/>
</dbReference>
<organism evidence="1 2">
    <name type="scientific">Candidatus Magnetaquiglobus chichijimensis</name>
    <dbReference type="NCBI Taxonomy" id="3141448"/>
    <lineage>
        <taxon>Bacteria</taxon>
        <taxon>Pseudomonadati</taxon>
        <taxon>Pseudomonadota</taxon>
        <taxon>Magnetococcia</taxon>
        <taxon>Magnetococcales</taxon>
        <taxon>Candidatus Magnetaquicoccaceae</taxon>
        <taxon>Candidatus Magnetaquiglobus</taxon>
    </lineage>
</organism>
<reference evidence="1 2" key="1">
    <citation type="submission" date="2024-05" db="EMBL/GenBank/DDBJ databases">
        <authorList>
            <consortium name="Candidatus Magnetaquicoccaceae bacterium FCR-1 genome sequencing consortium"/>
            <person name="Shimoshige H."/>
            <person name="Shimamura S."/>
            <person name="Taoka A."/>
            <person name="Kobayashi H."/>
            <person name="Maekawa T."/>
        </authorList>
    </citation>
    <scope>NUCLEOTIDE SEQUENCE [LARGE SCALE GENOMIC DNA]</scope>
    <source>
        <strain evidence="1 2">FCR-1</strain>
    </source>
</reference>
<reference evidence="1 2" key="2">
    <citation type="submission" date="2024-09" db="EMBL/GenBank/DDBJ databases">
        <title>Draft genome sequence of Candidatus Magnetaquicoccaceae bacterium FCR-1.</title>
        <authorList>
            <person name="Shimoshige H."/>
            <person name="Shimamura S."/>
            <person name="Taoka A."/>
            <person name="Kobayashi H."/>
            <person name="Maekawa T."/>
        </authorList>
    </citation>
    <scope>NUCLEOTIDE SEQUENCE [LARGE SCALE GENOMIC DNA]</scope>
    <source>
        <strain evidence="1 2">FCR-1</strain>
    </source>
</reference>
<gene>
    <name evidence="1" type="ORF">SIID45300_03286</name>
</gene>
<name>A0ABQ0CDG6_9PROT</name>
<evidence type="ECO:0000313" key="2">
    <source>
        <dbReference type="Proteomes" id="UP001628193"/>
    </source>
</evidence>
<accession>A0ABQ0CDG6</accession>
<dbReference type="Proteomes" id="UP001628193">
    <property type="component" value="Unassembled WGS sequence"/>
</dbReference>
<sequence length="70" mass="7793">MDHIKDILARKLAYEADGKQAMGVHLPGETAKALRWELHQYYGADPGETLTTLYGMEVLSLDAGEIRFEG</sequence>
<comment type="caution">
    <text evidence="1">The sequence shown here is derived from an EMBL/GenBank/DDBJ whole genome shotgun (WGS) entry which is preliminary data.</text>
</comment>
<keyword evidence="2" id="KW-1185">Reference proteome</keyword>
<proteinExistence type="predicted"/>